<dbReference type="OrthoDB" id="3078253at2"/>
<dbReference type="GO" id="GO:0000271">
    <property type="term" value="P:polysaccharide biosynthetic process"/>
    <property type="evidence" value="ECO:0007669"/>
    <property type="project" value="InterPro"/>
</dbReference>
<proteinExistence type="predicted"/>
<organism evidence="7 8">
    <name type="scientific">Pseudobutyrivibrio xylanivorans DSM 14809</name>
    <dbReference type="NCBI Taxonomy" id="1123012"/>
    <lineage>
        <taxon>Bacteria</taxon>
        <taxon>Bacillati</taxon>
        <taxon>Bacillota</taxon>
        <taxon>Clostridia</taxon>
        <taxon>Lachnospirales</taxon>
        <taxon>Lachnospiraceae</taxon>
        <taxon>Pseudobutyrivibrio</taxon>
    </lineage>
</organism>
<protein>
    <recommendedName>
        <fullName evidence="6">GtrA/DPMS transmembrane domain-containing protein</fullName>
    </recommendedName>
</protein>
<dbReference type="RefSeq" id="WP_072913550.1">
    <property type="nucleotide sequence ID" value="NZ_FQYQ01000005.1"/>
</dbReference>
<dbReference type="EMBL" id="FQYQ01000005">
    <property type="protein sequence ID" value="SHI75596.1"/>
    <property type="molecule type" value="Genomic_DNA"/>
</dbReference>
<name>A0A1M6DQS1_PSEXY</name>
<keyword evidence="8" id="KW-1185">Reference proteome</keyword>
<accession>A0A1M6DQS1</accession>
<feature type="transmembrane region" description="Helical" evidence="5">
    <location>
        <begin position="82"/>
        <end position="106"/>
    </location>
</feature>
<reference evidence="7 8" key="1">
    <citation type="submission" date="2016-11" db="EMBL/GenBank/DDBJ databases">
        <authorList>
            <person name="Jaros S."/>
            <person name="Januszkiewicz K."/>
            <person name="Wedrychowicz H."/>
        </authorList>
    </citation>
    <scope>NUCLEOTIDE SEQUENCE [LARGE SCALE GENOMIC DNA]</scope>
    <source>
        <strain evidence="7 8">DSM 14809</strain>
    </source>
</reference>
<gene>
    <name evidence="7" type="ORF">SAMN02745725_01001</name>
</gene>
<comment type="subcellular location">
    <subcellularLocation>
        <location evidence="1">Membrane</location>
        <topology evidence="1">Multi-pass membrane protein</topology>
    </subcellularLocation>
</comment>
<evidence type="ECO:0000256" key="5">
    <source>
        <dbReference type="SAM" id="Phobius"/>
    </source>
</evidence>
<feature type="transmembrane region" description="Helical" evidence="5">
    <location>
        <begin position="118"/>
        <end position="144"/>
    </location>
</feature>
<evidence type="ECO:0000256" key="3">
    <source>
        <dbReference type="ARBA" id="ARBA00022989"/>
    </source>
</evidence>
<evidence type="ECO:0000256" key="1">
    <source>
        <dbReference type="ARBA" id="ARBA00004141"/>
    </source>
</evidence>
<feature type="transmembrane region" description="Helical" evidence="5">
    <location>
        <begin position="150"/>
        <end position="171"/>
    </location>
</feature>
<feature type="domain" description="GtrA/DPMS transmembrane" evidence="6">
    <location>
        <begin position="80"/>
        <end position="175"/>
    </location>
</feature>
<dbReference type="GO" id="GO:0016020">
    <property type="term" value="C:membrane"/>
    <property type="evidence" value="ECO:0007669"/>
    <property type="project" value="UniProtKB-SubCell"/>
</dbReference>
<dbReference type="Proteomes" id="UP000184185">
    <property type="component" value="Unassembled WGS sequence"/>
</dbReference>
<evidence type="ECO:0000256" key="2">
    <source>
        <dbReference type="ARBA" id="ARBA00022692"/>
    </source>
</evidence>
<evidence type="ECO:0000256" key="4">
    <source>
        <dbReference type="ARBA" id="ARBA00023136"/>
    </source>
</evidence>
<dbReference type="STRING" id="185007.SAMN02910350_02908"/>
<feature type="transmembrane region" description="Helical" evidence="5">
    <location>
        <begin position="21"/>
        <end position="49"/>
    </location>
</feature>
<keyword evidence="4 5" id="KW-0472">Membrane</keyword>
<sequence>MNFWNNFADKHPAVAKWVREGGLFVIVSNAITVFKYLLLTFLPAAFAFLGTRSFGWPGKEITLFGETFQWNILGYDDAHGGLAYFAAYMVAMVIGECINFPIQKLWVFRNHDKAGKQIAWYVLAFIVITCIVNSINCIWVAVAGKFVAPFVYNIGTTVLNGGVSMVVFFFVNKIIFPETPKTTE</sequence>
<evidence type="ECO:0000259" key="6">
    <source>
        <dbReference type="Pfam" id="PF04138"/>
    </source>
</evidence>
<keyword evidence="2 5" id="KW-0812">Transmembrane</keyword>
<dbReference type="Pfam" id="PF04138">
    <property type="entry name" value="GtrA_DPMS_TM"/>
    <property type="match status" value="1"/>
</dbReference>
<dbReference type="AlphaFoldDB" id="A0A1M6DQS1"/>
<evidence type="ECO:0000313" key="7">
    <source>
        <dbReference type="EMBL" id="SHI75596.1"/>
    </source>
</evidence>
<evidence type="ECO:0000313" key="8">
    <source>
        <dbReference type="Proteomes" id="UP000184185"/>
    </source>
</evidence>
<dbReference type="InterPro" id="IPR007267">
    <property type="entry name" value="GtrA_DPMS_TM"/>
</dbReference>
<keyword evidence="3 5" id="KW-1133">Transmembrane helix</keyword>